<protein>
    <recommendedName>
        <fullName evidence="1">BTB domain-containing protein</fullName>
    </recommendedName>
</protein>
<organism evidence="2">
    <name type="scientific">Mytilinidion resinicola</name>
    <dbReference type="NCBI Taxonomy" id="574789"/>
    <lineage>
        <taxon>Eukaryota</taxon>
        <taxon>Fungi</taxon>
        <taxon>Dikarya</taxon>
        <taxon>Ascomycota</taxon>
        <taxon>Pezizomycotina</taxon>
        <taxon>Dothideomycetes</taxon>
        <taxon>Pleosporomycetidae</taxon>
        <taxon>Mytilinidiales</taxon>
        <taxon>Mytilinidiaceae</taxon>
        <taxon>Mytilinidion</taxon>
    </lineage>
</organism>
<accession>A0A6A6YG31</accession>
<proteinExistence type="predicted"/>
<dbReference type="OrthoDB" id="5275938at2759"/>
<sequence length="320" mass="35821">MATDNSDQSSTSVAEIATNGNVILVVGPHQRRIQVCSSVLKNASKYFNAMFGPHFSEGQDLRGDSPKEISMPDDDANALEILCNILHLRNDVVPETLDPIKAFEIAVTADKFDCIVAVKYASMLWLSPKEVQGIIELGYLMAAAYILDNARAFSEITLAMILRHKDCYLPLADKDVGLVDIVPWKVFYFLEERRNQMRTKLQKILLDGASDAGTDDHCNCSCGWSSQHGFAYMKLLQKEELGPLQTLSTTISGVLEKLENMNDPTIPRGWVPCSYRWHGDPGYRRRRKSRLDDFKKGNGLCIDCVRSSTTAAKQICRTKH</sequence>
<reference evidence="2 4" key="1">
    <citation type="journal article" date="2020" name="Stud. Mycol.">
        <title>101 Dothideomycetes genomes: a test case for predicting lifestyles and emergence of pathogens.</title>
        <authorList>
            <person name="Haridas S."/>
            <person name="Albert R."/>
            <person name="Binder M."/>
            <person name="Bloem J."/>
            <person name="Labutti K."/>
            <person name="Salamov A."/>
            <person name="Andreopoulos B."/>
            <person name="Baker S."/>
            <person name="Barry K."/>
            <person name="Bills G."/>
            <person name="Bluhm B."/>
            <person name="Cannon C."/>
            <person name="Castanera R."/>
            <person name="Culley D."/>
            <person name="Daum C."/>
            <person name="Ezra D."/>
            <person name="Gonzalez J."/>
            <person name="Henrissat B."/>
            <person name="Kuo A."/>
            <person name="Liang C."/>
            <person name="Lipzen A."/>
            <person name="Lutzoni F."/>
            <person name="Magnuson J."/>
            <person name="Mondo S."/>
            <person name="Nolan M."/>
            <person name="Ohm R."/>
            <person name="Pangilinan J."/>
            <person name="Park H.-J."/>
            <person name="Ramirez L."/>
            <person name="Alfaro M."/>
            <person name="Sun H."/>
            <person name="Tritt A."/>
            <person name="Yoshinaga Y."/>
            <person name="Zwiers L.-H."/>
            <person name="Turgeon B."/>
            <person name="Goodwin S."/>
            <person name="Spatafora J."/>
            <person name="Crous P."/>
            <person name="Grigoriev I."/>
        </authorList>
    </citation>
    <scope>NUCLEOTIDE SEQUENCE</scope>
    <source>
        <strain evidence="2 4">CBS 304.34</strain>
    </source>
</reference>
<evidence type="ECO:0000259" key="1">
    <source>
        <dbReference type="PROSITE" id="PS50097"/>
    </source>
</evidence>
<reference evidence="4" key="2">
    <citation type="submission" date="2020-04" db="EMBL/GenBank/DDBJ databases">
        <authorList>
            <consortium name="NCBI Genome Project"/>
        </authorList>
    </citation>
    <scope>NUCLEOTIDE SEQUENCE</scope>
    <source>
        <strain evidence="4">CBS 304.34</strain>
    </source>
</reference>
<dbReference type="Gene3D" id="3.30.710.10">
    <property type="entry name" value="Potassium Channel Kv1.1, Chain A"/>
    <property type="match status" value="1"/>
</dbReference>
<reference evidence="4" key="3">
    <citation type="submission" date="2025-04" db="UniProtKB">
        <authorList>
            <consortium name="RefSeq"/>
        </authorList>
    </citation>
    <scope>IDENTIFICATION</scope>
    <source>
        <strain evidence="4">CBS 304.34</strain>
    </source>
</reference>
<evidence type="ECO:0000313" key="4">
    <source>
        <dbReference type="RefSeq" id="XP_033574492.1"/>
    </source>
</evidence>
<dbReference type="AlphaFoldDB" id="A0A6A6YG31"/>
<evidence type="ECO:0000313" key="2">
    <source>
        <dbReference type="EMBL" id="KAF2807528.1"/>
    </source>
</evidence>
<dbReference type="PROSITE" id="PS50097">
    <property type="entry name" value="BTB"/>
    <property type="match status" value="1"/>
</dbReference>
<evidence type="ECO:0000313" key="3">
    <source>
        <dbReference type="Proteomes" id="UP000504636"/>
    </source>
</evidence>
<gene>
    <name evidence="2 4" type="ORF">BDZ99DRAFT_392986</name>
</gene>
<dbReference type="Proteomes" id="UP000504636">
    <property type="component" value="Unplaced"/>
</dbReference>
<name>A0A6A6YG31_9PEZI</name>
<feature type="domain" description="BTB" evidence="1">
    <location>
        <begin position="20"/>
        <end position="95"/>
    </location>
</feature>
<dbReference type="SUPFAM" id="SSF54695">
    <property type="entry name" value="POZ domain"/>
    <property type="match status" value="1"/>
</dbReference>
<dbReference type="InterPro" id="IPR011333">
    <property type="entry name" value="SKP1/BTB/POZ_sf"/>
</dbReference>
<keyword evidence="3" id="KW-1185">Reference proteome</keyword>
<dbReference type="InterPro" id="IPR000210">
    <property type="entry name" value="BTB/POZ_dom"/>
</dbReference>
<dbReference type="GeneID" id="54456714"/>
<dbReference type="RefSeq" id="XP_033574492.1">
    <property type="nucleotide sequence ID" value="XM_033715821.1"/>
</dbReference>
<dbReference type="EMBL" id="MU003705">
    <property type="protein sequence ID" value="KAF2807528.1"/>
    <property type="molecule type" value="Genomic_DNA"/>
</dbReference>